<proteinExistence type="predicted"/>
<keyword evidence="2" id="KW-1185">Reference proteome</keyword>
<evidence type="ECO:0000313" key="2">
    <source>
        <dbReference type="Proteomes" id="UP000198850"/>
    </source>
</evidence>
<name>A0A1H4G3I7_9SPHI</name>
<sequence length="51" mass="5500">MGGSSTAKLNCISFLHTDLHASSTVSVIGHPEITRAKKDRGHINLVKKQSK</sequence>
<reference evidence="1 2" key="1">
    <citation type="submission" date="2016-10" db="EMBL/GenBank/DDBJ databases">
        <authorList>
            <person name="de Groot N.N."/>
        </authorList>
    </citation>
    <scope>NUCLEOTIDE SEQUENCE [LARGE SCALE GENOMIC DNA]</scope>
    <source>
        <strain evidence="1 2">DSM 19033</strain>
    </source>
</reference>
<accession>A0A1H4G3I7</accession>
<protein>
    <submittedName>
        <fullName evidence="1">Uncharacterized protein</fullName>
    </submittedName>
</protein>
<evidence type="ECO:0000313" key="1">
    <source>
        <dbReference type="EMBL" id="SEB04196.1"/>
    </source>
</evidence>
<organism evidence="1 2">
    <name type="scientific">Pedobacter hartonius</name>
    <dbReference type="NCBI Taxonomy" id="425514"/>
    <lineage>
        <taxon>Bacteria</taxon>
        <taxon>Pseudomonadati</taxon>
        <taxon>Bacteroidota</taxon>
        <taxon>Sphingobacteriia</taxon>
        <taxon>Sphingobacteriales</taxon>
        <taxon>Sphingobacteriaceae</taxon>
        <taxon>Pedobacter</taxon>
    </lineage>
</organism>
<dbReference type="EMBL" id="FNRA01000009">
    <property type="protein sequence ID" value="SEB04196.1"/>
    <property type="molecule type" value="Genomic_DNA"/>
</dbReference>
<dbReference type="Proteomes" id="UP000198850">
    <property type="component" value="Unassembled WGS sequence"/>
</dbReference>
<dbReference type="AlphaFoldDB" id="A0A1H4G3I7"/>
<gene>
    <name evidence="1" type="ORF">SAMN05443550_10916</name>
</gene>